<organism evidence="1 2">
    <name type="scientific">Carnobacterium divergens</name>
    <name type="common">Lactobacillus divergens</name>
    <dbReference type="NCBI Taxonomy" id="2748"/>
    <lineage>
        <taxon>Bacteria</taxon>
        <taxon>Bacillati</taxon>
        <taxon>Bacillota</taxon>
        <taxon>Bacilli</taxon>
        <taxon>Lactobacillales</taxon>
        <taxon>Carnobacteriaceae</taxon>
        <taxon>Carnobacterium</taxon>
    </lineage>
</organism>
<dbReference type="EMBL" id="JALRMR010000022">
    <property type="protein sequence ID" value="MDT1975400.1"/>
    <property type="molecule type" value="Genomic_DNA"/>
</dbReference>
<dbReference type="PROSITE" id="PS00307">
    <property type="entry name" value="LECTIN_LEGUME_BETA"/>
    <property type="match status" value="1"/>
</dbReference>
<dbReference type="AlphaFoldDB" id="A0AAW8REP5"/>
<proteinExistence type="predicted"/>
<reference evidence="1" key="1">
    <citation type="submission" date="2022-04" db="EMBL/GenBank/DDBJ databases">
        <title>Draft genome sequences of lactic acid bacteria (LAB) strains involved in meat spoilage.</title>
        <authorList>
            <person name="Palevich N."/>
        </authorList>
    </citation>
    <scope>NUCLEOTIDE SEQUENCE</scope>
    <source>
        <strain evidence="1">9-14</strain>
    </source>
</reference>
<dbReference type="SUPFAM" id="SSF49899">
    <property type="entry name" value="Concanavalin A-like lectins/glucanases"/>
    <property type="match status" value="1"/>
</dbReference>
<dbReference type="InterPro" id="IPR013783">
    <property type="entry name" value="Ig-like_fold"/>
</dbReference>
<dbReference type="Pfam" id="PF18483">
    <property type="entry name" value="Lectin_L-type_dom"/>
    <property type="match status" value="1"/>
</dbReference>
<gene>
    <name evidence="1" type="ORF">MX635_13405</name>
</gene>
<evidence type="ECO:0000313" key="1">
    <source>
        <dbReference type="EMBL" id="MDT1975400.1"/>
    </source>
</evidence>
<sequence>MKYIPKIILLLPVISIFYLNPEKSLADNSSSPPNGIEIDNVFQTPEGANSSVINTGLVDIVEVTPNQKNQAGAIWNTDNNMMDLTKNFEASMYLYFGDKGKEAADGMAFVMQADPNGNKAFRTGDGARLGVWDSTKKGEFGLAISNSIAVEFDTYYNNDFDSQIAKNRNHLAWNYPGEKSTYDDPWLGSRRMNHNDIQYPISNYFSNDQWHKFSVKWDASASILTYQFESLNPVSIPINVDTTFGTNQVFWGFTGSTGGSYASNRVVFEKVPGLVEGSIEEKVIDKNTGLSIQNKSVNSEAKLTYSIDVNYQSGKQDWKEVHVMKNLNDNIEYLPGSLRSIDSDGNETPLSDAYWSGNELNLPLGDLGVENKQKKIVFDVKVKSVPVNTEVSESVIAKGKNYITHSDNFNYTIISNVAPVITLEGANQEKVVDNGTDIEITGNWLDKDSETVSLYYQVNDSSPLVFEKETINDPKDTKHNYLATVSSTELLLGANSLKVWAVDKEGAQSNVETITILVRGTLKFVNVPDFEFGQFSLPLKNELLFSSTKETIKISDTRGTGSDWKLNVTLKKPFTSLEGNTINDFYYINQDNQKQPIQLNELILVRTGVTQESSIQEIGWAPNQGLALEILPSNYIGEYSSELEWILEDTPSS</sequence>
<comment type="caution">
    <text evidence="1">The sequence shown here is derived from an EMBL/GenBank/DDBJ whole genome shotgun (WGS) entry which is preliminary data.</text>
</comment>
<dbReference type="RefSeq" id="WP_311781034.1">
    <property type="nucleotide sequence ID" value="NZ_JALRMR010000022.1"/>
</dbReference>
<dbReference type="Proteomes" id="UP001249945">
    <property type="component" value="Unassembled WGS sequence"/>
</dbReference>
<protein>
    <submittedName>
        <fullName evidence="1">L-type lectin-domain containing protein</fullName>
    </submittedName>
</protein>
<dbReference type="Gene3D" id="2.60.40.10">
    <property type="entry name" value="Immunoglobulins"/>
    <property type="match status" value="1"/>
</dbReference>
<dbReference type="CDD" id="cd01951">
    <property type="entry name" value="lectin_L-type"/>
    <property type="match status" value="1"/>
</dbReference>
<dbReference type="InterPro" id="IPR013320">
    <property type="entry name" value="ConA-like_dom_sf"/>
</dbReference>
<evidence type="ECO:0000313" key="2">
    <source>
        <dbReference type="Proteomes" id="UP001249945"/>
    </source>
</evidence>
<dbReference type="Gene3D" id="2.60.120.200">
    <property type="match status" value="1"/>
</dbReference>
<name>A0AAW8REP5_CARDV</name>
<accession>A0AAW8REP5</accession>
<dbReference type="InterPro" id="IPR019825">
    <property type="entry name" value="Lectin_legB_Mn/Ca_BS"/>
</dbReference>
<dbReference type="InterPro" id="IPR056573">
    <property type="entry name" value="Lectin_L-type_dom"/>
</dbReference>